<dbReference type="Proteomes" id="UP000053669">
    <property type="component" value="Unassembled WGS sequence"/>
</dbReference>
<dbReference type="Gene3D" id="1.10.10.10">
    <property type="entry name" value="Winged helix-like DNA-binding domain superfamily/Winged helix DNA-binding domain"/>
    <property type="match status" value="1"/>
</dbReference>
<evidence type="ECO:0000259" key="3">
    <source>
        <dbReference type="PROSITE" id="PS50043"/>
    </source>
</evidence>
<dbReference type="RefSeq" id="WP_059203713.1">
    <property type="nucleotide sequence ID" value="NZ_KQ948656.1"/>
</dbReference>
<proteinExistence type="predicted"/>
<dbReference type="GO" id="GO:0006355">
    <property type="term" value="P:regulation of DNA-templated transcription"/>
    <property type="evidence" value="ECO:0007669"/>
    <property type="project" value="InterPro"/>
</dbReference>
<dbReference type="InterPro" id="IPR027417">
    <property type="entry name" value="P-loop_NTPase"/>
</dbReference>
<dbReference type="PRINTS" id="PR00038">
    <property type="entry name" value="HTHLUXR"/>
</dbReference>
<dbReference type="PROSITE" id="PS50043">
    <property type="entry name" value="HTH_LUXR_2"/>
    <property type="match status" value="1"/>
</dbReference>
<evidence type="ECO:0000313" key="4">
    <source>
        <dbReference type="EMBL" id="KUN74170.1"/>
    </source>
</evidence>
<keyword evidence="1" id="KW-0547">Nucleotide-binding</keyword>
<keyword evidence="2" id="KW-0067">ATP-binding</keyword>
<comment type="caution">
    <text evidence="4">The sequence shown here is derived from an EMBL/GenBank/DDBJ whole genome shotgun (WGS) entry which is preliminary data.</text>
</comment>
<dbReference type="GO" id="GO:0005524">
    <property type="term" value="F:ATP binding"/>
    <property type="evidence" value="ECO:0007669"/>
    <property type="project" value="UniProtKB-KW"/>
</dbReference>
<dbReference type="GO" id="GO:0004016">
    <property type="term" value="F:adenylate cyclase activity"/>
    <property type="evidence" value="ECO:0007669"/>
    <property type="project" value="TreeGrafter"/>
</dbReference>
<sequence>MARRVSRARLLGRENECKALDDLVAGARAGRSGVLVLRGEPGIGKTELLGHLLGRATGCRTIRAAGVQSEMELSYAGLHQLCAPLLTGLDQLPEPQRDALGTSFGLRAGAAPDRFLVGLATLSLLADAGGDQPLVCVVDDAQWLDKASALTLEFVARRLLAESVVLVFAVREPSTGHTLGSLPELSLTGLTERDSRTLLDSVVTGPLDERVRDRIVAESRGNPLALLELPRGLTAAEMAGGFERPDAWPLSSQIEQGFLRRVQALPSETRRLLFIAAAEPLGDVTLLRHAAGHLGIDADTAVSHAGAADLITLGTRVRFRHPLVRSAAYRAADPSERREVHKALADATDARLDPDRRAWHLAEAASGPDETVAAELERSAGRAHARGGIAEAAAFLQRATALTQNPARRAQRAVDAAQAKLHAGAFEPAATLLATAAAGPLDELGRARIEVLRAGIAFAQNRGGEAPQLLLAAARRFGRLDDVALARETYLDAIAAAIFAGRLARGPGLLEVAEAAREAPPARQPQVSDMVLDALAVRLADGYPASASMMERALEALCDERLPVQEQLRRLWLASVIASDLWDDERWHAAATRHVTVTREAGALSALPDALDSRAFVHLIAGQLATAEALIEETAAVCAATGISSPGRVGPLGLAVWRGREGEARTLIDAILGEAVPRGQGATVTVTRWYEAVLCNGLGQYEQALAAAREAAAEQREFASPRWGLVELIEAAVRSGSPESATHALERLSEATRASGTDWALGVEARSRALLSEGDSAERLYREAIERLDRTRVRMELARGHLLYGEWLRRENRRVDARAQLDIAHEMFGRFGAEAFAERARGELQATGAKVRHHTVATPTALTPQETQIARLAGKGLTNPEIGAQLFLSRHTVEWHLRKVFSKLSISSRREISAIQFEDEATSA</sequence>
<dbReference type="GO" id="GO:0003677">
    <property type="term" value="F:DNA binding"/>
    <property type="evidence" value="ECO:0007669"/>
    <property type="project" value="InterPro"/>
</dbReference>
<name>A0A101SHS4_9ACTN</name>
<protein>
    <submittedName>
        <fullName evidence="4">LuxR family transcriptional regulator</fullName>
    </submittedName>
</protein>
<dbReference type="SUPFAM" id="SSF46894">
    <property type="entry name" value="C-terminal effector domain of the bipartite response regulators"/>
    <property type="match status" value="1"/>
</dbReference>
<dbReference type="InterPro" id="IPR036388">
    <property type="entry name" value="WH-like_DNA-bd_sf"/>
</dbReference>
<dbReference type="InterPro" id="IPR000792">
    <property type="entry name" value="Tscrpt_reg_LuxR_C"/>
</dbReference>
<dbReference type="SUPFAM" id="SSF52540">
    <property type="entry name" value="P-loop containing nucleoside triphosphate hydrolases"/>
    <property type="match status" value="1"/>
</dbReference>
<dbReference type="Pfam" id="PF13191">
    <property type="entry name" value="AAA_16"/>
    <property type="match status" value="1"/>
</dbReference>
<dbReference type="PANTHER" id="PTHR16305:SF35">
    <property type="entry name" value="TRANSCRIPTIONAL ACTIVATOR DOMAIN"/>
    <property type="match status" value="1"/>
</dbReference>
<dbReference type="SMART" id="SM00421">
    <property type="entry name" value="HTH_LUXR"/>
    <property type="match status" value="1"/>
</dbReference>
<gene>
    <name evidence="4" type="ORF">AQJ46_00860</name>
</gene>
<dbReference type="GO" id="GO:0005737">
    <property type="term" value="C:cytoplasm"/>
    <property type="evidence" value="ECO:0007669"/>
    <property type="project" value="TreeGrafter"/>
</dbReference>
<dbReference type="CDD" id="cd06170">
    <property type="entry name" value="LuxR_C_like"/>
    <property type="match status" value="1"/>
</dbReference>
<dbReference type="Pfam" id="PF00196">
    <property type="entry name" value="GerE"/>
    <property type="match status" value="1"/>
</dbReference>
<dbReference type="InterPro" id="IPR016032">
    <property type="entry name" value="Sig_transdc_resp-reg_C-effctor"/>
</dbReference>
<dbReference type="InterPro" id="IPR041664">
    <property type="entry name" value="AAA_16"/>
</dbReference>
<evidence type="ECO:0000256" key="2">
    <source>
        <dbReference type="ARBA" id="ARBA00022840"/>
    </source>
</evidence>
<organism evidence="4 5">
    <name type="scientific">Streptomyces canus</name>
    <dbReference type="NCBI Taxonomy" id="58343"/>
    <lineage>
        <taxon>Bacteria</taxon>
        <taxon>Bacillati</taxon>
        <taxon>Actinomycetota</taxon>
        <taxon>Actinomycetes</taxon>
        <taxon>Kitasatosporales</taxon>
        <taxon>Streptomycetaceae</taxon>
        <taxon>Streptomyces</taxon>
        <taxon>Streptomyces aurantiacus group</taxon>
    </lineage>
</organism>
<reference evidence="4 5" key="1">
    <citation type="submission" date="2015-10" db="EMBL/GenBank/DDBJ databases">
        <title>Draft genome sequence of Streptomyces canus DSM 40017, type strain for the species Streptomyces canus.</title>
        <authorList>
            <person name="Ruckert C."/>
            <person name="Winkler A."/>
            <person name="Kalinowski J."/>
            <person name="Kampfer P."/>
            <person name="Glaeser S."/>
        </authorList>
    </citation>
    <scope>NUCLEOTIDE SEQUENCE [LARGE SCALE GENOMIC DNA]</scope>
    <source>
        <strain evidence="4 5">DSM 40017</strain>
    </source>
</reference>
<dbReference type="Gene3D" id="3.40.50.300">
    <property type="entry name" value="P-loop containing nucleotide triphosphate hydrolases"/>
    <property type="match status" value="1"/>
</dbReference>
<evidence type="ECO:0000256" key="1">
    <source>
        <dbReference type="ARBA" id="ARBA00022741"/>
    </source>
</evidence>
<evidence type="ECO:0000313" key="5">
    <source>
        <dbReference type="Proteomes" id="UP000053669"/>
    </source>
</evidence>
<dbReference type="STRING" id="58343.AQJ46_00860"/>
<dbReference type="PANTHER" id="PTHR16305">
    <property type="entry name" value="TESTICULAR SOLUBLE ADENYLYL CYCLASE"/>
    <property type="match status" value="1"/>
</dbReference>
<accession>A0A101SHS4</accession>
<dbReference type="AlphaFoldDB" id="A0A101SHS4"/>
<feature type="domain" description="HTH luxR-type" evidence="3">
    <location>
        <begin position="855"/>
        <end position="920"/>
    </location>
</feature>
<dbReference type="EMBL" id="LMWU01000001">
    <property type="protein sequence ID" value="KUN74170.1"/>
    <property type="molecule type" value="Genomic_DNA"/>
</dbReference>